<evidence type="ECO:0000313" key="3">
    <source>
        <dbReference type="Proteomes" id="UP000613266"/>
    </source>
</evidence>
<protein>
    <recommendedName>
        <fullName evidence="4">Tetratricopeptide repeat protein</fullName>
    </recommendedName>
</protein>
<dbReference type="SUPFAM" id="SSF48452">
    <property type="entry name" value="TPR-like"/>
    <property type="match status" value="1"/>
</dbReference>
<feature type="signal peptide" evidence="1">
    <location>
        <begin position="1"/>
        <end position="19"/>
    </location>
</feature>
<dbReference type="Pfam" id="PF13174">
    <property type="entry name" value="TPR_6"/>
    <property type="match status" value="1"/>
</dbReference>
<gene>
    <name evidence="2" type="ORF">I7X39_00770</name>
</gene>
<evidence type="ECO:0000256" key="1">
    <source>
        <dbReference type="SAM" id="SignalP"/>
    </source>
</evidence>
<accession>A0A931IZ56</accession>
<organism evidence="2 3">
    <name type="scientific">Inhella proteolytica</name>
    <dbReference type="NCBI Taxonomy" id="2795029"/>
    <lineage>
        <taxon>Bacteria</taxon>
        <taxon>Pseudomonadati</taxon>
        <taxon>Pseudomonadota</taxon>
        <taxon>Betaproteobacteria</taxon>
        <taxon>Burkholderiales</taxon>
        <taxon>Sphaerotilaceae</taxon>
        <taxon>Inhella</taxon>
    </lineage>
</organism>
<keyword evidence="3" id="KW-1185">Reference proteome</keyword>
<name>A0A931IZ56_9BURK</name>
<dbReference type="Gene3D" id="1.25.40.10">
    <property type="entry name" value="Tetratricopeptide repeat domain"/>
    <property type="match status" value="2"/>
</dbReference>
<comment type="caution">
    <text evidence="2">The sequence shown here is derived from an EMBL/GenBank/DDBJ whole genome shotgun (WGS) entry which is preliminary data.</text>
</comment>
<dbReference type="Proteomes" id="UP000613266">
    <property type="component" value="Unassembled WGS sequence"/>
</dbReference>
<dbReference type="InterPro" id="IPR019734">
    <property type="entry name" value="TPR_rpt"/>
</dbReference>
<dbReference type="InterPro" id="IPR011990">
    <property type="entry name" value="TPR-like_helical_dom_sf"/>
</dbReference>
<dbReference type="AlphaFoldDB" id="A0A931IZ56"/>
<reference evidence="2" key="1">
    <citation type="submission" date="2020-12" db="EMBL/GenBank/DDBJ databases">
        <title>The genome sequence of Inhella sp. 1Y17.</title>
        <authorList>
            <person name="Liu Y."/>
        </authorList>
    </citation>
    <scope>NUCLEOTIDE SEQUENCE</scope>
    <source>
        <strain evidence="2">1Y17</strain>
    </source>
</reference>
<proteinExistence type="predicted"/>
<evidence type="ECO:0008006" key="4">
    <source>
        <dbReference type="Google" id="ProtNLM"/>
    </source>
</evidence>
<evidence type="ECO:0000313" key="2">
    <source>
        <dbReference type="EMBL" id="MBH9575426.1"/>
    </source>
</evidence>
<feature type="chain" id="PRO_5037532104" description="Tetratricopeptide repeat protein" evidence="1">
    <location>
        <begin position="20"/>
        <end position="324"/>
    </location>
</feature>
<sequence>MRTLLLTLVLTCSSLPAAAALFQDAALQRLFDQGKDDELLRESRSRSGPDGWVGQALAQALPNDAAALARAGQAAEQCVQLHPQSAPCQVAQGVVLGVEALRGGWLRGLGLLGRIRGAFEKAVALDPALFEARSHLQQLYLLVPGLVGGGRDRAEALEREIRERHPEQARLLRARLASRDKRWEEAERELAAIQMGDSLSFQNDVLQAWTTLSRQWMKANDHARARARFEALASQLPGLAQPVYLLGRVAADAGEHEEAIKHYIRARTLLGAEALPLDHRIGLALEELGRKEAAREHLRRFLNDRHAAPNALEDARKHLRALEN</sequence>
<dbReference type="RefSeq" id="WP_198109046.1">
    <property type="nucleotide sequence ID" value="NZ_JAEDAK010000001.1"/>
</dbReference>
<keyword evidence="1" id="KW-0732">Signal</keyword>
<dbReference type="EMBL" id="JAEDAK010000001">
    <property type="protein sequence ID" value="MBH9575426.1"/>
    <property type="molecule type" value="Genomic_DNA"/>
</dbReference>